<dbReference type="PANTHER" id="PTHR30087">
    <property type="entry name" value="INNER MEMBRANE PROTEIN"/>
    <property type="match status" value="1"/>
</dbReference>
<proteinExistence type="predicted"/>
<dbReference type="KEGG" id="hch:HCH_02759"/>
<evidence type="ECO:0000313" key="2">
    <source>
        <dbReference type="EMBL" id="ABC29543.1"/>
    </source>
</evidence>
<dbReference type="InterPro" id="IPR017087">
    <property type="entry name" value="UCP037004"/>
</dbReference>
<dbReference type="RefSeq" id="WP_011396612.1">
    <property type="nucleotide sequence ID" value="NC_007645.1"/>
</dbReference>
<dbReference type="eggNOG" id="COG3272">
    <property type="taxonomic scope" value="Bacteria"/>
</dbReference>
<dbReference type="AlphaFoldDB" id="Q2SII1"/>
<dbReference type="Proteomes" id="UP000000238">
    <property type="component" value="Chromosome"/>
</dbReference>
<dbReference type="STRING" id="349521.HCH_02759"/>
<dbReference type="EMBL" id="CP000155">
    <property type="protein sequence ID" value="ABC29543.1"/>
    <property type="molecule type" value="Genomic_DNA"/>
</dbReference>
<dbReference type="Pfam" id="PF08349">
    <property type="entry name" value="DUF1722"/>
    <property type="match status" value="1"/>
</dbReference>
<dbReference type="Pfam" id="PF04463">
    <property type="entry name" value="2-thiour_desulf"/>
    <property type="match status" value="1"/>
</dbReference>
<dbReference type="InterPro" id="IPR007553">
    <property type="entry name" value="2-thiour_desulf"/>
</dbReference>
<keyword evidence="3" id="KW-1185">Reference proteome</keyword>
<sequence length="318" mass="35622">MDNSKRPQIGVSACLLGEQVRFDGGHKKSSLLTDRLRDVFDFQAFCPEVAIGMGIPRRPIRLIERGGQVRAVGSKDADLDVTDKLAGYAASLEAKISHLDGYVFMQKSPSCGVFRVKLYNESGDAVIGVRAGVFAAKVMQAHPNMPIEEAGRLNEPALLENFVVRVCCYREWKEQVLAAPSPDKLQAFHRRYKYLLMAHHPQDQILLGNIAAQARAGSMKGVLEQYETSLMRCLAHRAQRKNHFHVLTNISKVLRKTMSAWQKREWDAVLTDYRHGVIPLVAPLTLLKHYCSATQDGFLAEQAYLQPYPSHLGLRNAI</sequence>
<dbReference type="PANTHER" id="PTHR30087:SF0">
    <property type="entry name" value="INNER MEMBRANE PROTEIN"/>
    <property type="match status" value="1"/>
</dbReference>
<protein>
    <submittedName>
        <fullName evidence="2">Uncharacterized conserved protein</fullName>
    </submittedName>
</protein>
<name>Q2SII1_HAHCH</name>
<evidence type="ECO:0000313" key="3">
    <source>
        <dbReference type="Proteomes" id="UP000000238"/>
    </source>
</evidence>
<gene>
    <name evidence="2" type="ordered locus">HCH_02759</name>
</gene>
<dbReference type="InterPro" id="IPR013560">
    <property type="entry name" value="DUF1722"/>
</dbReference>
<reference evidence="2 3" key="1">
    <citation type="journal article" date="2005" name="Nucleic Acids Res.">
        <title>Genomic blueprint of Hahella chejuensis, a marine microbe producing an algicidal agent.</title>
        <authorList>
            <person name="Jeong H."/>
            <person name="Yim J.H."/>
            <person name="Lee C."/>
            <person name="Choi S.-H."/>
            <person name="Park Y.K."/>
            <person name="Yoon S.H."/>
            <person name="Hur C.-G."/>
            <person name="Kang H.-Y."/>
            <person name="Kim D."/>
            <person name="Lee H.H."/>
            <person name="Park K.H."/>
            <person name="Park S.-H."/>
            <person name="Park H.-S."/>
            <person name="Lee H.K."/>
            <person name="Oh T.K."/>
            <person name="Kim J.F."/>
        </authorList>
    </citation>
    <scope>NUCLEOTIDE SEQUENCE [LARGE SCALE GENOMIC DNA]</scope>
    <source>
        <strain evidence="2 3">KCTC 2396</strain>
    </source>
</reference>
<feature type="domain" description="DUF1722" evidence="1">
    <location>
        <begin position="193"/>
        <end position="309"/>
    </location>
</feature>
<dbReference type="PIRSF" id="PIRSF037004">
    <property type="entry name" value="UCP037004"/>
    <property type="match status" value="1"/>
</dbReference>
<accession>Q2SII1</accession>
<evidence type="ECO:0000259" key="1">
    <source>
        <dbReference type="Pfam" id="PF08349"/>
    </source>
</evidence>
<organism evidence="2 3">
    <name type="scientific">Hahella chejuensis (strain KCTC 2396)</name>
    <dbReference type="NCBI Taxonomy" id="349521"/>
    <lineage>
        <taxon>Bacteria</taxon>
        <taxon>Pseudomonadati</taxon>
        <taxon>Pseudomonadota</taxon>
        <taxon>Gammaproteobacteria</taxon>
        <taxon>Oceanospirillales</taxon>
        <taxon>Hahellaceae</taxon>
        <taxon>Hahella</taxon>
    </lineage>
</organism>
<dbReference type="eggNOG" id="COG1683">
    <property type="taxonomic scope" value="Bacteria"/>
</dbReference>
<dbReference type="HOGENOM" id="CLU_076318_0_0_6"/>